<dbReference type="FunFam" id="1.10.8.60:FF:000074">
    <property type="entry name" value="Chromosome transmission fidelity protein 18"/>
    <property type="match status" value="1"/>
</dbReference>
<dbReference type="Gene3D" id="3.40.50.300">
    <property type="entry name" value="P-loop containing nucleotide triphosphate hydrolases"/>
    <property type="match status" value="1"/>
</dbReference>
<dbReference type="Proteomes" id="UP000327013">
    <property type="component" value="Chromosome 6"/>
</dbReference>
<feature type="region of interest" description="Disordered" evidence="11">
    <location>
        <begin position="20"/>
        <end position="112"/>
    </location>
</feature>
<feature type="compositionally biased region" description="Acidic residues" evidence="11">
    <location>
        <begin position="25"/>
        <end position="42"/>
    </location>
</feature>
<dbReference type="PANTHER" id="PTHR46765">
    <property type="entry name" value="P-LOOP CONTAINING NUCLEOSIDE TRIPHOSPHATE HYDROLASES SUPERFAMILY PROTEIN"/>
    <property type="match status" value="1"/>
</dbReference>
<dbReference type="GO" id="GO:0005634">
    <property type="term" value="C:nucleus"/>
    <property type="evidence" value="ECO:0007669"/>
    <property type="project" value="UniProtKB-SubCell"/>
</dbReference>
<dbReference type="GO" id="GO:0003677">
    <property type="term" value="F:DNA binding"/>
    <property type="evidence" value="ECO:0007669"/>
    <property type="project" value="UniProtKB-KW"/>
</dbReference>
<evidence type="ECO:0000256" key="2">
    <source>
        <dbReference type="ARBA" id="ARBA00011480"/>
    </source>
</evidence>
<keyword evidence="6" id="KW-0238">DNA-binding</keyword>
<evidence type="ECO:0000256" key="7">
    <source>
        <dbReference type="ARBA" id="ARBA00023242"/>
    </source>
</evidence>
<proteinExistence type="inferred from homology"/>
<keyword evidence="3" id="KW-0235">DNA replication</keyword>
<dbReference type="GO" id="GO:0016887">
    <property type="term" value="F:ATP hydrolysis activity"/>
    <property type="evidence" value="ECO:0007669"/>
    <property type="project" value="InterPro"/>
</dbReference>
<dbReference type="InterPro" id="IPR053016">
    <property type="entry name" value="CTF18-RFC_complex"/>
</dbReference>
<evidence type="ECO:0000256" key="5">
    <source>
        <dbReference type="ARBA" id="ARBA00022840"/>
    </source>
</evidence>
<keyword evidence="8" id="KW-0131">Cell cycle</keyword>
<evidence type="ECO:0000256" key="11">
    <source>
        <dbReference type="SAM" id="MobiDB-lite"/>
    </source>
</evidence>
<gene>
    <name evidence="13" type="ORF">FH972_014885</name>
</gene>
<dbReference type="PANTHER" id="PTHR46765:SF1">
    <property type="entry name" value="P-LOOP CONTAINING NUCLEOSIDE TRIPHOSPHATE HYDROLASES SUPERFAMILY PROTEIN"/>
    <property type="match status" value="1"/>
</dbReference>
<dbReference type="Gene3D" id="1.10.8.60">
    <property type="match status" value="1"/>
</dbReference>
<dbReference type="SMART" id="SM00382">
    <property type="entry name" value="AAA"/>
    <property type="match status" value="1"/>
</dbReference>
<keyword evidence="14" id="KW-1185">Reference proteome</keyword>
<comment type="subunit">
    <text evidence="2">Heterotetramer of subunits RFC2, RFC3, RFC4 and RFC5 that can form a complex with RFC1.</text>
</comment>
<dbReference type="AlphaFoldDB" id="A0A5N6RBE8"/>
<organism evidence="13 14">
    <name type="scientific">Carpinus fangiana</name>
    <dbReference type="NCBI Taxonomy" id="176857"/>
    <lineage>
        <taxon>Eukaryota</taxon>
        <taxon>Viridiplantae</taxon>
        <taxon>Streptophyta</taxon>
        <taxon>Embryophyta</taxon>
        <taxon>Tracheophyta</taxon>
        <taxon>Spermatophyta</taxon>
        <taxon>Magnoliopsida</taxon>
        <taxon>eudicotyledons</taxon>
        <taxon>Gunneridae</taxon>
        <taxon>Pentapetalae</taxon>
        <taxon>rosids</taxon>
        <taxon>fabids</taxon>
        <taxon>Fagales</taxon>
        <taxon>Betulaceae</taxon>
        <taxon>Carpinus</taxon>
    </lineage>
</organism>
<dbReference type="GO" id="GO:0005524">
    <property type="term" value="F:ATP binding"/>
    <property type="evidence" value="ECO:0007669"/>
    <property type="project" value="UniProtKB-KW"/>
</dbReference>
<evidence type="ECO:0000313" key="13">
    <source>
        <dbReference type="EMBL" id="KAE8076222.1"/>
    </source>
</evidence>
<dbReference type="EMBL" id="CM017326">
    <property type="protein sequence ID" value="KAE8076222.1"/>
    <property type="molecule type" value="Genomic_DNA"/>
</dbReference>
<feature type="compositionally biased region" description="Basic and acidic residues" evidence="11">
    <location>
        <begin position="82"/>
        <end position="101"/>
    </location>
</feature>
<keyword evidence="4" id="KW-0547">Nucleotide-binding</keyword>
<keyword evidence="5" id="KW-0067">ATP-binding</keyword>
<keyword evidence="7" id="KW-0539">Nucleus</keyword>
<evidence type="ECO:0000256" key="9">
    <source>
        <dbReference type="ARBA" id="ARBA00043975"/>
    </source>
</evidence>
<evidence type="ECO:0000256" key="4">
    <source>
        <dbReference type="ARBA" id="ARBA00022741"/>
    </source>
</evidence>
<comment type="similarity">
    <text evidence="9">Belongs to the activator 1 small subunits family. CTF18 subfamily.</text>
</comment>
<dbReference type="OrthoDB" id="2195431at2759"/>
<evidence type="ECO:0000313" key="14">
    <source>
        <dbReference type="Proteomes" id="UP000327013"/>
    </source>
</evidence>
<accession>A0A5N6RBE8</accession>
<dbReference type="GO" id="GO:0006260">
    <property type="term" value="P:DNA replication"/>
    <property type="evidence" value="ECO:0007669"/>
    <property type="project" value="UniProtKB-KW"/>
</dbReference>
<evidence type="ECO:0000259" key="12">
    <source>
        <dbReference type="SMART" id="SM00382"/>
    </source>
</evidence>
<sequence length="962" mass="108688">MDMDMDMPLPEELELLESNFQLYDDYLDLEPPEPYPEEEQEEDHQPTPSIDPPLISETHINGHKRSRSDGSDASAPENVCPSDEKRSRFDDVDPKSDEDWLRYSPPPRETNQVVEERERAVEEKIVSRYASQIDGACIPVTAPSGDRVYAKICRVEREEPRLKKLDVKAQSGGLILEPVSILLQKVEREAFSKALQASSEGQSGITLPETPVVHEQLWVDKYAPSSFSELLSDEQTNREVLLWLKQWDSCVFGSEIRSTCDEVLSALRRHSSIAQHQKHSDSIFLRKNKGPRWRNERFENSNNLDRENSNSKGVQDLWNKKSRLTGPPEQKLLLLCGPPGLGKTTLAHIAAKHCGYHVVEVNASDDRSSSTIEAKILDVVQMNSVMADSRPKCLVIDEIDGALGDGKGAVEVLLKMVSAEKKSDMGKENIAKEEQSGKKSSKKGRKTASLSRPVICICNDLYAPALRTLRQVAKVHVFVQPTVSRVASRLKYICNKEGMKTSSIALTALAEYTECDIRSCLNTLQFLNKRNKTLSALEISSQVVGRKDMSKSAFDIWKEIFQRRKKKREIKSDNNSSSMPNEFDILHSLISNRGDYDLILDGIHENILHLHYHDPVMQKTVKCLNSLGVSDLMHQYILRTQKMSLYVYLPPSAITVHHLVAQVQRPNIEWPKSYQRSRTMWLEKMETLRSWHYKIPPYISRHLSTKSFVEDLISPLLHILSPPTLRPVALQLLSEREKNDLAQLVSTMVSYSITYKSVKSEPLPNNPRHEAVSDTSSLSFNPPINDFINFKDYSSGHCVLALAMKQVLLHEVEKQKILQVSIGRSIHSTDGCTKERKDFVEVEASRAQSTKNDCVPACVGKNMKNISQCNPSTSKMLSNLGSSESTTVGVKLKSHGVMKNSFSRSSNFFDRFKKSSSKGSQSTDVAVKKEATLRDMHPLLFKFNEGFTNAVKRPVRIRDFLL</sequence>
<feature type="domain" description="AAA+ ATPase" evidence="12">
    <location>
        <begin position="329"/>
        <end position="484"/>
    </location>
</feature>
<comment type="subcellular location">
    <subcellularLocation>
        <location evidence="1">Nucleus</location>
    </subcellularLocation>
</comment>
<evidence type="ECO:0000256" key="10">
    <source>
        <dbReference type="ARBA" id="ARBA00069525"/>
    </source>
</evidence>
<dbReference type="CDD" id="cd18140">
    <property type="entry name" value="HLD_clamp_RFC"/>
    <property type="match status" value="1"/>
</dbReference>
<evidence type="ECO:0000256" key="3">
    <source>
        <dbReference type="ARBA" id="ARBA00022705"/>
    </source>
</evidence>
<dbReference type="InterPro" id="IPR047854">
    <property type="entry name" value="RFC_lid"/>
</dbReference>
<reference evidence="13 14" key="1">
    <citation type="submission" date="2019-06" db="EMBL/GenBank/DDBJ databases">
        <title>A chromosomal-level reference genome of Carpinus fangiana (Coryloideae, Betulaceae).</title>
        <authorList>
            <person name="Yang X."/>
            <person name="Wang Z."/>
            <person name="Zhang L."/>
            <person name="Hao G."/>
            <person name="Liu J."/>
            <person name="Yang Y."/>
        </authorList>
    </citation>
    <scope>NUCLEOTIDE SEQUENCE [LARGE SCALE GENOMIC DNA]</scope>
    <source>
        <strain evidence="13">Cfa_2016G</strain>
        <tissue evidence="13">Leaf</tissue>
    </source>
</reference>
<dbReference type="Pfam" id="PF25361">
    <property type="entry name" value="AAA_lid_RFC1"/>
    <property type="match status" value="1"/>
</dbReference>
<protein>
    <recommendedName>
        <fullName evidence="10">Chromosome transmission fidelity protein 18 homolog</fullName>
    </recommendedName>
</protein>
<dbReference type="SUPFAM" id="SSF52540">
    <property type="entry name" value="P-loop containing nucleoside triphosphate hydrolases"/>
    <property type="match status" value="1"/>
</dbReference>
<dbReference type="CDD" id="cd00009">
    <property type="entry name" value="AAA"/>
    <property type="match status" value="1"/>
</dbReference>
<evidence type="ECO:0000256" key="8">
    <source>
        <dbReference type="ARBA" id="ARBA00023306"/>
    </source>
</evidence>
<dbReference type="InterPro" id="IPR027417">
    <property type="entry name" value="P-loop_NTPase"/>
</dbReference>
<dbReference type="InterPro" id="IPR003593">
    <property type="entry name" value="AAA+_ATPase"/>
</dbReference>
<feature type="compositionally biased region" description="Basic and acidic residues" evidence="11">
    <location>
        <begin position="424"/>
        <end position="437"/>
    </location>
</feature>
<evidence type="ECO:0000256" key="1">
    <source>
        <dbReference type="ARBA" id="ARBA00004123"/>
    </source>
</evidence>
<dbReference type="Pfam" id="PF00004">
    <property type="entry name" value="AAA"/>
    <property type="match status" value="1"/>
</dbReference>
<dbReference type="InterPro" id="IPR003959">
    <property type="entry name" value="ATPase_AAA_core"/>
</dbReference>
<feature type="region of interest" description="Disordered" evidence="11">
    <location>
        <begin position="424"/>
        <end position="446"/>
    </location>
</feature>
<name>A0A5N6RBE8_9ROSI</name>
<evidence type="ECO:0000256" key="6">
    <source>
        <dbReference type="ARBA" id="ARBA00023125"/>
    </source>
</evidence>